<reference evidence="1 2" key="1">
    <citation type="submission" date="2024-10" db="EMBL/GenBank/DDBJ databases">
        <title>Updated reference genomes for cyclostephanoid diatoms.</title>
        <authorList>
            <person name="Roberts W.R."/>
            <person name="Alverson A.J."/>
        </authorList>
    </citation>
    <scope>NUCLEOTIDE SEQUENCE [LARGE SCALE GENOMIC DNA]</scope>
    <source>
        <strain evidence="1 2">AJA276-08</strain>
    </source>
</reference>
<dbReference type="Gene3D" id="1.20.58.2140">
    <property type="match status" value="1"/>
</dbReference>
<sequence>MRRCAVGLCSSFISATRVSFAPVAKPSLSTFSAFNNLCGSSSAPQSSTSLPPSMAQLWLQLTAQLEEKIKLEDERYRKASERSWEINAALVRCDMARDASGFTSNGANTRSKEDDDLDKLVRDTVLCPEMYNNIVHDGSASPGKIKVHPRAPRLGSIGHKMEDYARYKAFRHFLSDGKLLSPNASCFFIEENGIQRNVLTDEEYLGGACIGLCHDLAKYVVTRASIAVEDVSAVPFIKRSRDAVLLILEELLQYDFRNGPMRRRYDSTKYALKTIETVLYELSVAGAVGGHKSLICSENNLHNGGPPKKTKVDEEYKGGTEDVTMQEGGDGSSIIPGKEISEIRERMDHRDQQREILIKTCRDGQKAAKQAIFAMHRGDVKSASKLLNECENCVNNQLLPILDEEPSLRYGSFSGLLEEYVEGLLFYTWLQSDDISGEKRSASGRILLPDEIPLKISTEDYLGGLCDLTGEIGRYAVARGTVRDKESVKLCLDSNKSIYMTLKMLGKLPPNINKKLGMVTNSMEKLERLLYEQSLMIMTGRKEFTTGVEENSGIGDETEDLYCTFLS</sequence>
<gene>
    <name evidence="1" type="ORF">ACHAW5_000128</name>
</gene>
<protein>
    <recommendedName>
        <fullName evidence="3">Translin</fullName>
    </recommendedName>
</protein>
<dbReference type="Gene3D" id="1.20.58.200">
    <property type="entry name" value="Translin, domain 2"/>
    <property type="match status" value="1"/>
</dbReference>
<proteinExistence type="predicted"/>
<dbReference type="InterPro" id="IPR002848">
    <property type="entry name" value="Translin_fam"/>
</dbReference>
<comment type="caution">
    <text evidence="1">The sequence shown here is derived from an EMBL/GenBank/DDBJ whole genome shotgun (WGS) entry which is preliminary data.</text>
</comment>
<dbReference type="InterPro" id="IPR016069">
    <property type="entry name" value="Translin_C"/>
</dbReference>
<dbReference type="AlphaFoldDB" id="A0ABD3MK97"/>
<dbReference type="Pfam" id="PF01997">
    <property type="entry name" value="Translin"/>
    <property type="match status" value="2"/>
</dbReference>
<keyword evidence="2" id="KW-1185">Reference proteome</keyword>
<dbReference type="InterPro" id="IPR036081">
    <property type="entry name" value="Translin_sf"/>
</dbReference>
<evidence type="ECO:0000313" key="2">
    <source>
        <dbReference type="Proteomes" id="UP001530315"/>
    </source>
</evidence>
<dbReference type="Proteomes" id="UP001530315">
    <property type="component" value="Unassembled WGS sequence"/>
</dbReference>
<dbReference type="PANTHER" id="PTHR10741">
    <property type="entry name" value="TRANSLIN AND TRANSLIN ASSOCIATED PROTEIN X"/>
    <property type="match status" value="1"/>
</dbReference>
<evidence type="ECO:0000313" key="1">
    <source>
        <dbReference type="EMBL" id="KAL3764464.1"/>
    </source>
</evidence>
<evidence type="ECO:0008006" key="3">
    <source>
        <dbReference type="Google" id="ProtNLM"/>
    </source>
</evidence>
<dbReference type="SUPFAM" id="SSF74784">
    <property type="entry name" value="Translin"/>
    <property type="match status" value="2"/>
</dbReference>
<dbReference type="CDD" id="cd14820">
    <property type="entry name" value="TRAX"/>
    <property type="match status" value="1"/>
</dbReference>
<dbReference type="EMBL" id="JALLAZ020001773">
    <property type="protein sequence ID" value="KAL3764464.1"/>
    <property type="molecule type" value="Genomic_DNA"/>
</dbReference>
<accession>A0ABD3MK97</accession>
<name>A0ABD3MK97_9STRA</name>
<organism evidence="1 2">
    <name type="scientific">Stephanodiscus triporus</name>
    <dbReference type="NCBI Taxonomy" id="2934178"/>
    <lineage>
        <taxon>Eukaryota</taxon>
        <taxon>Sar</taxon>
        <taxon>Stramenopiles</taxon>
        <taxon>Ochrophyta</taxon>
        <taxon>Bacillariophyta</taxon>
        <taxon>Coscinodiscophyceae</taxon>
        <taxon>Thalassiosirophycidae</taxon>
        <taxon>Stephanodiscales</taxon>
        <taxon>Stephanodiscaceae</taxon>
        <taxon>Stephanodiscus</taxon>
    </lineage>
</organism>